<protein>
    <submittedName>
        <fullName evidence="1">Uncharacterized protein</fullName>
    </submittedName>
</protein>
<evidence type="ECO:0000313" key="1">
    <source>
        <dbReference type="EMBL" id="GHO87617.1"/>
    </source>
</evidence>
<dbReference type="EMBL" id="BNJJ01000018">
    <property type="protein sequence ID" value="GHO87617.1"/>
    <property type="molecule type" value="Genomic_DNA"/>
</dbReference>
<organism evidence="1 2">
    <name type="scientific">Dictyobacter formicarum</name>
    <dbReference type="NCBI Taxonomy" id="2778368"/>
    <lineage>
        <taxon>Bacteria</taxon>
        <taxon>Bacillati</taxon>
        <taxon>Chloroflexota</taxon>
        <taxon>Ktedonobacteria</taxon>
        <taxon>Ktedonobacterales</taxon>
        <taxon>Dictyobacteraceae</taxon>
        <taxon>Dictyobacter</taxon>
    </lineage>
</organism>
<evidence type="ECO:0000313" key="2">
    <source>
        <dbReference type="Proteomes" id="UP000635565"/>
    </source>
</evidence>
<proteinExistence type="predicted"/>
<accession>A0ABQ3VN09</accession>
<dbReference type="Proteomes" id="UP000635565">
    <property type="component" value="Unassembled WGS sequence"/>
</dbReference>
<sequence>MLAVLALLVALVIASAARVALVREYDVVLVSMKLLKEKAVWAV</sequence>
<reference evidence="1 2" key="1">
    <citation type="journal article" date="2021" name="Int. J. Syst. Evol. Microbiol.">
        <title>Reticulibacter mediterranei gen. nov., sp. nov., within the new family Reticulibacteraceae fam. nov., and Ktedonospora formicarum gen. nov., sp. nov., Ktedonobacter robiniae sp. nov., Dictyobacter formicarum sp. nov. and Dictyobacter arantiisoli sp. nov., belonging to the class Ktedonobacteria.</title>
        <authorList>
            <person name="Yabe S."/>
            <person name="Zheng Y."/>
            <person name="Wang C.M."/>
            <person name="Sakai Y."/>
            <person name="Abe K."/>
            <person name="Yokota A."/>
            <person name="Donadio S."/>
            <person name="Cavaletti L."/>
            <person name="Monciardini P."/>
        </authorList>
    </citation>
    <scope>NUCLEOTIDE SEQUENCE [LARGE SCALE GENOMIC DNA]</scope>
    <source>
        <strain evidence="1 2">SOSP1-9</strain>
    </source>
</reference>
<comment type="caution">
    <text evidence="1">The sequence shown here is derived from an EMBL/GenBank/DDBJ whole genome shotgun (WGS) entry which is preliminary data.</text>
</comment>
<name>A0ABQ3VN09_9CHLR</name>
<gene>
    <name evidence="1" type="ORF">KSZ_56230</name>
</gene>
<keyword evidence="2" id="KW-1185">Reference proteome</keyword>